<sequence length="66" mass="7720">MLTRIKTKEAARQLSISEQAVKVQMQRGLLPIGTIMNNGGTRNTYVIYQEWLDEWAKNRPKEVMQR</sequence>
<evidence type="ECO:0000313" key="1">
    <source>
        <dbReference type="EMBL" id="MCC2231959.1"/>
    </source>
</evidence>
<dbReference type="RefSeq" id="WP_308454445.1">
    <property type="nucleotide sequence ID" value="NZ_JAJEQR010000045.1"/>
</dbReference>
<name>A0AAE3EBT7_9FIRM</name>
<gene>
    <name evidence="1" type="ORF">LKD81_13295</name>
</gene>
<proteinExistence type="predicted"/>
<keyword evidence="2" id="KW-1185">Reference proteome</keyword>
<dbReference type="AlphaFoldDB" id="A0AAE3EBT7"/>
<evidence type="ECO:0000313" key="2">
    <source>
        <dbReference type="Proteomes" id="UP001198182"/>
    </source>
</evidence>
<dbReference type="Proteomes" id="UP001198182">
    <property type="component" value="Unassembled WGS sequence"/>
</dbReference>
<reference evidence="1" key="1">
    <citation type="submission" date="2021-10" db="EMBL/GenBank/DDBJ databases">
        <title>Anaerobic single-cell dispensing facilitates the cultivation of human gut bacteria.</title>
        <authorList>
            <person name="Afrizal A."/>
        </authorList>
    </citation>
    <scope>NUCLEOTIDE SEQUENCE</scope>
    <source>
        <strain evidence="1">CLA-AA-H215</strain>
    </source>
</reference>
<organism evidence="1 2">
    <name type="scientific">Hominifimenecus microfluidus</name>
    <dbReference type="NCBI Taxonomy" id="2885348"/>
    <lineage>
        <taxon>Bacteria</taxon>
        <taxon>Bacillati</taxon>
        <taxon>Bacillota</taxon>
        <taxon>Clostridia</taxon>
        <taxon>Lachnospirales</taxon>
        <taxon>Lachnospiraceae</taxon>
        <taxon>Hominifimenecus</taxon>
    </lineage>
</organism>
<comment type="caution">
    <text evidence="1">The sequence shown here is derived from an EMBL/GenBank/DDBJ whole genome shotgun (WGS) entry which is preliminary data.</text>
</comment>
<accession>A0AAE3EBT7</accession>
<protein>
    <submittedName>
        <fullName evidence="1">Uncharacterized protein</fullName>
    </submittedName>
</protein>
<dbReference type="EMBL" id="JAJEQR010000045">
    <property type="protein sequence ID" value="MCC2231959.1"/>
    <property type="molecule type" value="Genomic_DNA"/>
</dbReference>